<dbReference type="Pfam" id="PF09722">
    <property type="entry name" value="Xre_MbcA_ParS_C"/>
    <property type="match status" value="1"/>
</dbReference>
<proteinExistence type="predicted"/>
<dbReference type="InterPro" id="IPR024467">
    <property type="entry name" value="Xre/MbcA/ParS-like_toxin-bd"/>
</dbReference>
<protein>
    <recommendedName>
        <fullName evidence="1">Antitoxin Xre/MbcA/ParS-like toxin-binding domain-containing protein</fullName>
    </recommendedName>
</protein>
<dbReference type="GO" id="GO:0003677">
    <property type="term" value="F:DNA binding"/>
    <property type="evidence" value="ECO:0007669"/>
    <property type="project" value="InterPro"/>
</dbReference>
<dbReference type="Proteomes" id="UP000250744">
    <property type="component" value="Unassembled WGS sequence"/>
</dbReference>
<reference evidence="2 3" key="1">
    <citation type="submission" date="2018-06" db="EMBL/GenBank/DDBJ databases">
        <title>Nitrincola tibetense sp. nov., isolated from Lake XuguoCo on Tibetan Plateau.</title>
        <authorList>
            <person name="Xing P."/>
        </authorList>
    </citation>
    <scope>NUCLEOTIDE SEQUENCE [LARGE SCALE GENOMIC DNA]</scope>
    <source>
        <strain evidence="3">xg18</strain>
    </source>
</reference>
<evidence type="ECO:0000313" key="2">
    <source>
        <dbReference type="EMBL" id="RAU16817.1"/>
    </source>
</evidence>
<sequence length="123" mass="13361">MSAQTKDTPNPSVVLSKALLNASKQLTLRQEELGNVIGLHRTGITRLKHNLDIQPDSKQGELALLLIRVARALFALTGGDAAWIKHFMRSQNTLTGGVPAEQVQTIQGLIRVLTCLDALRGKV</sequence>
<accession>A0A364NIV6</accession>
<evidence type="ECO:0000259" key="1">
    <source>
        <dbReference type="Pfam" id="PF09722"/>
    </source>
</evidence>
<organism evidence="2 3">
    <name type="scientific">Nitrincola tibetensis</name>
    <dbReference type="NCBI Taxonomy" id="2219697"/>
    <lineage>
        <taxon>Bacteria</taxon>
        <taxon>Pseudomonadati</taxon>
        <taxon>Pseudomonadota</taxon>
        <taxon>Gammaproteobacteria</taxon>
        <taxon>Oceanospirillales</taxon>
        <taxon>Oceanospirillaceae</taxon>
        <taxon>Nitrincola</taxon>
    </lineage>
</organism>
<name>A0A364NIV6_9GAMM</name>
<dbReference type="OrthoDB" id="565125at2"/>
<dbReference type="EMBL" id="QKRX01000016">
    <property type="protein sequence ID" value="RAU16817.1"/>
    <property type="molecule type" value="Genomic_DNA"/>
</dbReference>
<dbReference type="AlphaFoldDB" id="A0A364NIV6"/>
<evidence type="ECO:0000313" key="3">
    <source>
        <dbReference type="Proteomes" id="UP000250744"/>
    </source>
</evidence>
<comment type="caution">
    <text evidence="2">The sequence shown here is derived from an EMBL/GenBank/DDBJ whole genome shotgun (WGS) entry which is preliminary data.</text>
</comment>
<dbReference type="RefSeq" id="WP_112160361.1">
    <property type="nucleotide sequence ID" value="NZ_QKRX01000016.1"/>
</dbReference>
<keyword evidence="3" id="KW-1185">Reference proteome</keyword>
<gene>
    <name evidence="2" type="ORF">DN062_16310</name>
</gene>
<feature type="domain" description="Antitoxin Xre/MbcA/ParS-like toxin-binding" evidence="1">
    <location>
        <begin position="72"/>
        <end position="121"/>
    </location>
</feature>